<keyword evidence="1" id="KW-1133">Transmembrane helix</keyword>
<keyword evidence="1" id="KW-0812">Transmembrane</keyword>
<proteinExistence type="predicted"/>
<comment type="caution">
    <text evidence="2">The sequence shown here is derived from an EMBL/GenBank/DDBJ whole genome shotgun (WGS) entry which is preliminary data.</text>
</comment>
<gene>
    <name evidence="2" type="ORF">THRCLA_20305</name>
</gene>
<organism evidence="2 3">
    <name type="scientific">Thraustotheca clavata</name>
    <dbReference type="NCBI Taxonomy" id="74557"/>
    <lineage>
        <taxon>Eukaryota</taxon>
        <taxon>Sar</taxon>
        <taxon>Stramenopiles</taxon>
        <taxon>Oomycota</taxon>
        <taxon>Saprolegniomycetes</taxon>
        <taxon>Saprolegniales</taxon>
        <taxon>Achlyaceae</taxon>
        <taxon>Thraustotheca</taxon>
    </lineage>
</organism>
<keyword evidence="3" id="KW-1185">Reference proteome</keyword>
<dbReference type="EMBL" id="JNBS01000316">
    <property type="protein sequence ID" value="OQS06705.1"/>
    <property type="molecule type" value="Genomic_DNA"/>
</dbReference>
<evidence type="ECO:0000313" key="2">
    <source>
        <dbReference type="EMBL" id="OQS06705.1"/>
    </source>
</evidence>
<evidence type="ECO:0000256" key="1">
    <source>
        <dbReference type="SAM" id="Phobius"/>
    </source>
</evidence>
<reference evidence="2 3" key="1">
    <citation type="journal article" date="2014" name="Genome Biol. Evol.">
        <title>The secreted proteins of Achlya hypogyna and Thraustotheca clavata identify the ancestral oomycete secretome and reveal gene acquisitions by horizontal gene transfer.</title>
        <authorList>
            <person name="Misner I."/>
            <person name="Blouin N."/>
            <person name="Leonard G."/>
            <person name="Richards T.A."/>
            <person name="Lane C.E."/>
        </authorList>
    </citation>
    <scope>NUCLEOTIDE SEQUENCE [LARGE SCALE GENOMIC DNA]</scope>
    <source>
        <strain evidence="2 3">ATCC 34112</strain>
    </source>
</reference>
<sequence length="187" mass="21766">MAVAEAINNKKATELNVHIRRTKISVQQVKEHLLNMKAVYDLVATMPNIENLYSTFWLWEQNYNDDIQGNFAQIVHLLHLCKYRPREKRKLLMVDILMQCSYLGCGAIFPLLSVYKMHILNKPLNYTACGGTIRYETYSLSRFVNATRRYQAHCTLRKKPINIDLLLHHLCQKTENGPHCCHYSAAK</sequence>
<dbReference type="STRING" id="74557.A0A1W0A8Z8"/>
<evidence type="ECO:0000313" key="3">
    <source>
        <dbReference type="Proteomes" id="UP000243217"/>
    </source>
</evidence>
<accession>A0A1W0A8Z8</accession>
<name>A0A1W0A8Z8_9STRA</name>
<feature type="transmembrane region" description="Helical" evidence="1">
    <location>
        <begin position="92"/>
        <end position="115"/>
    </location>
</feature>
<dbReference type="AlphaFoldDB" id="A0A1W0A8Z8"/>
<dbReference type="Proteomes" id="UP000243217">
    <property type="component" value="Unassembled WGS sequence"/>
</dbReference>
<keyword evidence="1" id="KW-0472">Membrane</keyword>
<protein>
    <submittedName>
        <fullName evidence="2">Uncharacterized protein</fullName>
    </submittedName>
</protein>